<dbReference type="Gene3D" id="3.30.750.44">
    <property type="match status" value="1"/>
</dbReference>
<proteinExistence type="predicted"/>
<feature type="domain" description="Tail specific protease" evidence="1">
    <location>
        <begin position="368"/>
        <end position="561"/>
    </location>
</feature>
<name>A0A2Z5G241_9BACT</name>
<dbReference type="CDD" id="cd07562">
    <property type="entry name" value="Peptidase_S41_TRI"/>
    <property type="match status" value="1"/>
</dbReference>
<evidence type="ECO:0000313" key="2">
    <source>
        <dbReference type="EMBL" id="AXC12807.1"/>
    </source>
</evidence>
<accession>A0A2Z5G241</accession>
<dbReference type="EMBL" id="CP030840">
    <property type="protein sequence ID" value="AXC12807.1"/>
    <property type="molecule type" value="Genomic_DNA"/>
</dbReference>
<dbReference type="AlphaFoldDB" id="A0A2Z5G241"/>
<dbReference type="SUPFAM" id="SSF52096">
    <property type="entry name" value="ClpP/crotonase"/>
    <property type="match status" value="1"/>
</dbReference>
<dbReference type="SMART" id="SM00245">
    <property type="entry name" value="TSPc"/>
    <property type="match status" value="1"/>
</dbReference>
<organism evidence="2 3">
    <name type="scientific">Acidisarcina polymorpha</name>
    <dbReference type="NCBI Taxonomy" id="2211140"/>
    <lineage>
        <taxon>Bacteria</taxon>
        <taxon>Pseudomonadati</taxon>
        <taxon>Acidobacteriota</taxon>
        <taxon>Terriglobia</taxon>
        <taxon>Terriglobales</taxon>
        <taxon>Acidobacteriaceae</taxon>
        <taxon>Acidisarcina</taxon>
    </lineage>
</organism>
<dbReference type="Proteomes" id="UP000253606">
    <property type="component" value="Chromosome"/>
</dbReference>
<dbReference type="Pfam" id="PF03572">
    <property type="entry name" value="Peptidase_S41"/>
    <property type="match status" value="1"/>
</dbReference>
<dbReference type="KEGG" id="abas:ACPOL_3522"/>
<keyword evidence="3" id="KW-1185">Reference proteome</keyword>
<dbReference type="GO" id="GO:0006508">
    <property type="term" value="P:proteolysis"/>
    <property type="evidence" value="ECO:0007669"/>
    <property type="project" value="InterPro"/>
</dbReference>
<evidence type="ECO:0000259" key="1">
    <source>
        <dbReference type="SMART" id="SM00245"/>
    </source>
</evidence>
<dbReference type="InterPro" id="IPR005151">
    <property type="entry name" value="Tail-specific_protease"/>
</dbReference>
<evidence type="ECO:0000313" key="3">
    <source>
        <dbReference type="Proteomes" id="UP000253606"/>
    </source>
</evidence>
<dbReference type="Gene3D" id="2.30.42.10">
    <property type="match status" value="1"/>
</dbReference>
<reference evidence="2 3" key="1">
    <citation type="journal article" date="2018" name="Front. Microbiol.">
        <title>Hydrolytic Capabilities as a Key to Environmental Success: Chitinolytic and Cellulolytic Acidobacteria From Acidic Sub-arctic Soils and Boreal Peatlands.</title>
        <authorList>
            <person name="Belova S.E."/>
            <person name="Ravin N.V."/>
            <person name="Pankratov T.A."/>
            <person name="Rakitin A.L."/>
            <person name="Ivanova A.A."/>
            <person name="Beletsky A.V."/>
            <person name="Mardanov A.V."/>
            <person name="Sinninghe Damste J.S."/>
            <person name="Dedysh S.N."/>
        </authorList>
    </citation>
    <scope>NUCLEOTIDE SEQUENCE [LARGE SCALE GENOMIC DNA]</scope>
    <source>
        <strain evidence="2 3">SBC82</strain>
    </source>
</reference>
<gene>
    <name evidence="2" type="ORF">ACPOL_3522</name>
</gene>
<dbReference type="InterPro" id="IPR036034">
    <property type="entry name" value="PDZ_sf"/>
</dbReference>
<protein>
    <submittedName>
        <fullName evidence="2">Peptidase, S41 family</fullName>
    </submittedName>
</protein>
<sequence length="599" mass="65122">MLVFVSLAVTLLGTAQPGPAAKPSGDRQFDRGSGLVLSSLTSVQIDNLVLLGKVWGFLKYHHPTVTSGELQWDYELFRILPEILAAPDQAAAQTSMIHWIGGLGPVQPCGNSCATGDKDGPRIGHVLTPVPMLALRPEIAWIADEALLGKELARALQYLQQNRTAGKQFYISLAPGIGNPSFDHERDYVGVKFPDAGFQILALYRFWNIIEYWSPNRNIVGEDWDGVLREFLPRLALAKSSEEYQLEMMELIAQVHDTHANLWSSLSLRPPVGECRLPLSLRFLGQSAVITAVASQDLSAVGGFKVGDVLTDLDGKPVENLLQSWSPYYADSNDAARLRDIARAMTNGPCGPVTVRIRRGPDLLTVATKRLPSAGMTAITNTHDLPGDTFRLLSDQVAYLKLSSVKAGDAVSYIQRARDTKGLIVDIRNYPSEFVVFALGSRLVKWSTPFVEFTQAELSNPGAFHWTKGPLLQPAEPHYSGKVIILVDEVTQSQAEYTAMAFRSSPHAMVIGSTTAGADGDVSKLSLPGGLRTMISGIGIFYPYGKQTQRVGIIPDKIVVPTIEGIGAGRDEVLEEAVRQILGAETSIETIKALAKPGR</sequence>
<dbReference type="GO" id="GO:0008236">
    <property type="term" value="F:serine-type peptidase activity"/>
    <property type="evidence" value="ECO:0007669"/>
    <property type="project" value="InterPro"/>
</dbReference>
<dbReference type="SUPFAM" id="SSF50156">
    <property type="entry name" value="PDZ domain-like"/>
    <property type="match status" value="1"/>
</dbReference>
<dbReference type="Gene3D" id="3.90.226.10">
    <property type="entry name" value="2-enoyl-CoA Hydratase, Chain A, domain 1"/>
    <property type="match status" value="1"/>
</dbReference>
<dbReference type="InterPro" id="IPR029045">
    <property type="entry name" value="ClpP/crotonase-like_dom_sf"/>
</dbReference>